<dbReference type="PANTHER" id="PTHR37685">
    <property type="entry name" value="GEO11136P1-RELATED"/>
    <property type="match status" value="1"/>
</dbReference>
<evidence type="ECO:0000256" key="1">
    <source>
        <dbReference type="SAM" id="SignalP"/>
    </source>
</evidence>
<dbReference type="GeneID" id="105209325"/>
<reference evidence="2" key="2">
    <citation type="journal article" date="2015" name="Gigascience">
        <title>Reconstructing a comprehensive transcriptome assembly of a white-pupal translocated strain of the pest fruit fly Bactrocera cucurbitae.</title>
        <authorList>
            <person name="Sim S.B."/>
            <person name="Calla B."/>
            <person name="Hall B."/>
            <person name="DeRego T."/>
            <person name="Geib S.M."/>
        </authorList>
    </citation>
    <scope>NUCLEOTIDE SEQUENCE</scope>
</reference>
<reference evidence="2" key="1">
    <citation type="submission" date="2014-11" db="EMBL/GenBank/DDBJ databases">
        <authorList>
            <person name="Geib S."/>
        </authorList>
    </citation>
    <scope>NUCLEOTIDE SEQUENCE</scope>
</reference>
<name>A0A0A1X2J0_ZEUCU</name>
<gene>
    <name evidence="2" type="primary">SSP_2</name>
    <name evidence="2" type="ORF">g.57803</name>
</gene>
<accession>A0A0A1X2J0</accession>
<dbReference type="AlphaFoldDB" id="A0A0A1X2J0"/>
<dbReference type="PANTHER" id="PTHR37685:SF1">
    <property type="entry name" value="GEO11136P1-RELATED"/>
    <property type="match status" value="1"/>
</dbReference>
<organism evidence="2">
    <name type="scientific">Zeugodacus cucurbitae</name>
    <name type="common">Melon fruit fly</name>
    <name type="synonym">Bactrocera cucurbitae</name>
    <dbReference type="NCBI Taxonomy" id="28588"/>
    <lineage>
        <taxon>Eukaryota</taxon>
        <taxon>Metazoa</taxon>
        <taxon>Ecdysozoa</taxon>
        <taxon>Arthropoda</taxon>
        <taxon>Hexapoda</taxon>
        <taxon>Insecta</taxon>
        <taxon>Pterygota</taxon>
        <taxon>Neoptera</taxon>
        <taxon>Endopterygota</taxon>
        <taxon>Diptera</taxon>
        <taxon>Brachycera</taxon>
        <taxon>Muscomorpha</taxon>
        <taxon>Tephritoidea</taxon>
        <taxon>Tephritidae</taxon>
        <taxon>Zeugodacus</taxon>
        <taxon>Zeugodacus</taxon>
    </lineage>
</organism>
<sequence>MKIISSVFVLFAVITVVHSANSIWGTSNSTDNVIYKNNLFYPAIRNVAQTFFFSIPESYKSNSRVISSIQLEDQFKNNTGPTNSLLTGGPNWTYATVRMVTQRSYGLNVTVTVYGRYVM</sequence>
<keyword evidence="1" id="KW-0732">Signal</keyword>
<evidence type="ECO:0000313" key="2">
    <source>
        <dbReference type="EMBL" id="JAD04863.1"/>
    </source>
</evidence>
<protein>
    <submittedName>
        <fullName evidence="2">Probable salivary secreted peptide</fullName>
    </submittedName>
</protein>
<feature type="signal peptide" evidence="1">
    <location>
        <begin position="1"/>
        <end position="19"/>
    </location>
</feature>
<feature type="chain" id="PRO_5001994395" evidence="1">
    <location>
        <begin position="20"/>
        <end position="119"/>
    </location>
</feature>
<dbReference type="Pfam" id="PF15868">
    <property type="entry name" value="MBF2"/>
    <property type="match status" value="1"/>
</dbReference>
<proteinExistence type="predicted"/>
<dbReference type="OrthoDB" id="8192785at2759"/>
<dbReference type="EMBL" id="GBXI01009429">
    <property type="protein sequence ID" value="JAD04863.1"/>
    <property type="molecule type" value="Transcribed_RNA"/>
</dbReference>
<dbReference type="InterPro" id="IPR031734">
    <property type="entry name" value="MBF2"/>
</dbReference>